<evidence type="ECO:0000259" key="3">
    <source>
        <dbReference type="Pfam" id="PF10342"/>
    </source>
</evidence>
<feature type="domain" description="Yeast cell wall synthesis Kre9/Knh1-like N-terminal" evidence="3">
    <location>
        <begin position="25"/>
        <end position="114"/>
    </location>
</feature>
<evidence type="ECO:0000256" key="2">
    <source>
        <dbReference type="SAM" id="SignalP"/>
    </source>
</evidence>
<reference evidence="4 5" key="1">
    <citation type="journal article" date="2024" name="Commun. Biol.">
        <title>Comparative genomic analysis of thermophilic fungi reveals convergent evolutionary adaptations and gene losses.</title>
        <authorList>
            <person name="Steindorff A.S."/>
            <person name="Aguilar-Pontes M.V."/>
            <person name="Robinson A.J."/>
            <person name="Andreopoulos B."/>
            <person name="LaButti K."/>
            <person name="Kuo A."/>
            <person name="Mondo S."/>
            <person name="Riley R."/>
            <person name="Otillar R."/>
            <person name="Haridas S."/>
            <person name="Lipzen A."/>
            <person name="Grimwood J."/>
            <person name="Schmutz J."/>
            <person name="Clum A."/>
            <person name="Reid I.D."/>
            <person name="Moisan M.C."/>
            <person name="Butler G."/>
            <person name="Nguyen T.T.M."/>
            <person name="Dewar K."/>
            <person name="Conant G."/>
            <person name="Drula E."/>
            <person name="Henrissat B."/>
            <person name="Hansel C."/>
            <person name="Singer S."/>
            <person name="Hutchinson M.I."/>
            <person name="de Vries R.P."/>
            <person name="Natvig D.O."/>
            <person name="Powell A.J."/>
            <person name="Tsang A."/>
            <person name="Grigoriev I.V."/>
        </authorList>
    </citation>
    <scope>NUCLEOTIDE SEQUENCE [LARGE SCALE GENOMIC DNA]</scope>
    <source>
        <strain evidence="4 5">CBS 620.91</strain>
    </source>
</reference>
<dbReference type="PANTHER" id="PTHR35185:SF2">
    <property type="entry name" value="EXTRACELLULAR PROLINE-SERINE RICH PROTEIN (AFU_ORTHOLOGUE AFUA_8G07090)"/>
    <property type="match status" value="1"/>
</dbReference>
<evidence type="ECO:0000313" key="4">
    <source>
        <dbReference type="EMBL" id="KAL1836453.1"/>
    </source>
</evidence>
<protein>
    <recommendedName>
        <fullName evidence="3">Yeast cell wall synthesis Kre9/Knh1-like N-terminal domain-containing protein</fullName>
    </recommendedName>
</protein>
<accession>A0ABR3V3V2</accession>
<evidence type="ECO:0000313" key="5">
    <source>
        <dbReference type="Proteomes" id="UP001583172"/>
    </source>
</evidence>
<feature type="chain" id="PRO_5045209096" description="Yeast cell wall synthesis Kre9/Knh1-like N-terminal domain-containing protein" evidence="2">
    <location>
        <begin position="20"/>
        <end position="133"/>
    </location>
</feature>
<name>A0ABR3V3V2_HUMIN</name>
<sequence length="133" mass="14235">MRVLSLFTAALAAAPLASAIHFLEPEADARLQKGQTYSVRWGSVDTDPSTFSIFLVNFVDWPPFYTQVASNVPTAAGETNVTIPCDASPSWGFQLNAINGTNIYVIYAQTSRFFVQDGPCVPGTGPAFAGCHS</sequence>
<dbReference type="InterPro" id="IPR052479">
    <property type="entry name" value="GPI-anchor_Adhesion_Reg"/>
</dbReference>
<dbReference type="Pfam" id="PF10342">
    <property type="entry name" value="Kre9_KNH"/>
    <property type="match status" value="1"/>
</dbReference>
<organism evidence="4 5">
    <name type="scientific">Humicola insolens</name>
    <name type="common">Soft-rot fungus</name>
    <dbReference type="NCBI Taxonomy" id="85995"/>
    <lineage>
        <taxon>Eukaryota</taxon>
        <taxon>Fungi</taxon>
        <taxon>Dikarya</taxon>
        <taxon>Ascomycota</taxon>
        <taxon>Pezizomycotina</taxon>
        <taxon>Sordariomycetes</taxon>
        <taxon>Sordariomycetidae</taxon>
        <taxon>Sordariales</taxon>
        <taxon>Chaetomiaceae</taxon>
        <taxon>Mycothermus</taxon>
    </lineage>
</organism>
<dbReference type="PANTHER" id="PTHR35185">
    <property type="entry name" value="SERINE/THREONINE-RICH PROTEIN ADG2-RELATED"/>
    <property type="match status" value="1"/>
</dbReference>
<comment type="caution">
    <text evidence="4">The sequence shown here is derived from an EMBL/GenBank/DDBJ whole genome shotgun (WGS) entry which is preliminary data.</text>
</comment>
<keyword evidence="1 2" id="KW-0732">Signal</keyword>
<dbReference type="EMBL" id="JAZGSY010000409">
    <property type="protein sequence ID" value="KAL1836453.1"/>
    <property type="molecule type" value="Genomic_DNA"/>
</dbReference>
<dbReference type="Proteomes" id="UP001583172">
    <property type="component" value="Unassembled WGS sequence"/>
</dbReference>
<feature type="signal peptide" evidence="2">
    <location>
        <begin position="1"/>
        <end position="19"/>
    </location>
</feature>
<proteinExistence type="predicted"/>
<gene>
    <name evidence="4" type="ORF">VTJ49DRAFT_5141</name>
</gene>
<keyword evidence="5" id="KW-1185">Reference proteome</keyword>
<dbReference type="InterPro" id="IPR018466">
    <property type="entry name" value="Kre9/Knh1-like_N"/>
</dbReference>
<evidence type="ECO:0000256" key="1">
    <source>
        <dbReference type="ARBA" id="ARBA00022729"/>
    </source>
</evidence>